<protein>
    <submittedName>
        <fullName evidence="2">Uncharacterized protein</fullName>
    </submittedName>
</protein>
<evidence type="ECO:0000313" key="3">
    <source>
        <dbReference type="Proteomes" id="UP000324222"/>
    </source>
</evidence>
<comment type="caution">
    <text evidence="2">The sequence shown here is derived from an EMBL/GenBank/DDBJ whole genome shotgun (WGS) entry which is preliminary data.</text>
</comment>
<gene>
    <name evidence="2" type="ORF">E2C01_029924</name>
</gene>
<name>A0A5B7ETB3_PORTR</name>
<feature type="region of interest" description="Disordered" evidence="1">
    <location>
        <begin position="1"/>
        <end position="65"/>
    </location>
</feature>
<sequence length="65" mass="7254">MMVLQLGQSADAGRDRQDVFSDDPHGVDIHQPQRSTTNSSNIGDGQKMQHKAVNKLKEQKTTYTI</sequence>
<evidence type="ECO:0000313" key="2">
    <source>
        <dbReference type="EMBL" id="MPC36467.1"/>
    </source>
</evidence>
<reference evidence="2 3" key="1">
    <citation type="submission" date="2019-05" db="EMBL/GenBank/DDBJ databases">
        <title>Another draft genome of Portunus trituberculatus and its Hox gene families provides insights of decapod evolution.</title>
        <authorList>
            <person name="Jeong J.-H."/>
            <person name="Song I."/>
            <person name="Kim S."/>
            <person name="Choi T."/>
            <person name="Kim D."/>
            <person name="Ryu S."/>
            <person name="Kim W."/>
        </authorList>
    </citation>
    <scope>NUCLEOTIDE SEQUENCE [LARGE SCALE GENOMIC DNA]</scope>
    <source>
        <tissue evidence="2">Muscle</tissue>
    </source>
</reference>
<accession>A0A5B7ETB3</accession>
<feature type="compositionally biased region" description="Polar residues" evidence="1">
    <location>
        <begin position="32"/>
        <end position="43"/>
    </location>
</feature>
<dbReference type="Proteomes" id="UP000324222">
    <property type="component" value="Unassembled WGS sequence"/>
</dbReference>
<feature type="compositionally biased region" description="Basic and acidic residues" evidence="1">
    <location>
        <begin position="12"/>
        <end position="28"/>
    </location>
</feature>
<feature type="compositionally biased region" description="Basic and acidic residues" evidence="1">
    <location>
        <begin position="55"/>
        <end position="65"/>
    </location>
</feature>
<dbReference type="EMBL" id="VSRR010003526">
    <property type="protein sequence ID" value="MPC36467.1"/>
    <property type="molecule type" value="Genomic_DNA"/>
</dbReference>
<organism evidence="2 3">
    <name type="scientific">Portunus trituberculatus</name>
    <name type="common">Swimming crab</name>
    <name type="synonym">Neptunus trituberculatus</name>
    <dbReference type="NCBI Taxonomy" id="210409"/>
    <lineage>
        <taxon>Eukaryota</taxon>
        <taxon>Metazoa</taxon>
        <taxon>Ecdysozoa</taxon>
        <taxon>Arthropoda</taxon>
        <taxon>Crustacea</taxon>
        <taxon>Multicrustacea</taxon>
        <taxon>Malacostraca</taxon>
        <taxon>Eumalacostraca</taxon>
        <taxon>Eucarida</taxon>
        <taxon>Decapoda</taxon>
        <taxon>Pleocyemata</taxon>
        <taxon>Brachyura</taxon>
        <taxon>Eubrachyura</taxon>
        <taxon>Portunoidea</taxon>
        <taxon>Portunidae</taxon>
        <taxon>Portuninae</taxon>
        <taxon>Portunus</taxon>
    </lineage>
</organism>
<evidence type="ECO:0000256" key="1">
    <source>
        <dbReference type="SAM" id="MobiDB-lite"/>
    </source>
</evidence>
<dbReference type="AlphaFoldDB" id="A0A5B7ETB3"/>
<keyword evidence="3" id="KW-1185">Reference proteome</keyword>
<proteinExistence type="predicted"/>